<dbReference type="PANTHER" id="PTHR43788">
    <property type="entry name" value="DNA2/NAM7 HELICASE FAMILY MEMBER"/>
    <property type="match status" value="1"/>
</dbReference>
<dbReference type="CDD" id="cd17934">
    <property type="entry name" value="DEXXQc_Upf1-like"/>
    <property type="match status" value="1"/>
</dbReference>
<dbReference type="InterPro" id="IPR011604">
    <property type="entry name" value="PDDEXK-like_dom_sf"/>
</dbReference>
<dbReference type="Pfam" id="PF12705">
    <property type="entry name" value="PDDEXK_1"/>
    <property type="match status" value="1"/>
</dbReference>
<dbReference type="SUPFAM" id="SSF53098">
    <property type="entry name" value="Ribonuclease H-like"/>
    <property type="match status" value="1"/>
</dbReference>
<name>A0A4R2IZB1_9PSEU</name>
<reference evidence="10 11" key="1">
    <citation type="submission" date="2019-03" db="EMBL/GenBank/DDBJ databases">
        <title>Genomic Encyclopedia of Type Strains, Phase IV (KMG-IV): sequencing the most valuable type-strain genomes for metagenomic binning, comparative biology and taxonomic classification.</title>
        <authorList>
            <person name="Goeker M."/>
        </authorList>
    </citation>
    <scope>NUCLEOTIDE SEQUENCE [LARGE SCALE GENOMIC DNA]</scope>
    <source>
        <strain evidence="10 11">DSM 45934</strain>
    </source>
</reference>
<dbReference type="Gene3D" id="3.40.50.300">
    <property type="entry name" value="P-loop containing nucleotide triphosphate hydrolases"/>
    <property type="match status" value="2"/>
</dbReference>
<dbReference type="InterPro" id="IPR050534">
    <property type="entry name" value="Coronavir_polyprotein_1ab"/>
</dbReference>
<evidence type="ECO:0000256" key="6">
    <source>
        <dbReference type="ARBA" id="ARBA00022839"/>
    </source>
</evidence>
<dbReference type="Pfam" id="PF13482">
    <property type="entry name" value="RNase_H_2"/>
    <property type="match status" value="1"/>
</dbReference>
<evidence type="ECO:0000256" key="5">
    <source>
        <dbReference type="ARBA" id="ARBA00022806"/>
    </source>
</evidence>
<dbReference type="AlphaFoldDB" id="A0A4R2IZB1"/>
<dbReference type="InterPro" id="IPR003593">
    <property type="entry name" value="AAA+_ATPase"/>
</dbReference>
<dbReference type="SUPFAM" id="SSF52540">
    <property type="entry name" value="P-loop containing nucleoside triphosphate hydrolases"/>
    <property type="match status" value="1"/>
</dbReference>
<evidence type="ECO:0000256" key="8">
    <source>
        <dbReference type="ARBA" id="ARBA00023204"/>
    </source>
</evidence>
<dbReference type="InterPro" id="IPR041679">
    <property type="entry name" value="DNA2/NAM7-like_C"/>
</dbReference>
<keyword evidence="2" id="KW-0547">Nucleotide-binding</keyword>
<evidence type="ECO:0000256" key="7">
    <source>
        <dbReference type="ARBA" id="ARBA00022840"/>
    </source>
</evidence>
<dbReference type="InterPro" id="IPR012337">
    <property type="entry name" value="RNaseH-like_sf"/>
</dbReference>
<dbReference type="InterPro" id="IPR038726">
    <property type="entry name" value="PDDEXK_AddAB-type"/>
</dbReference>
<evidence type="ECO:0000256" key="2">
    <source>
        <dbReference type="ARBA" id="ARBA00022741"/>
    </source>
</evidence>
<dbReference type="PANTHER" id="PTHR43788:SF8">
    <property type="entry name" value="DNA-BINDING PROTEIN SMUBP-2"/>
    <property type="match status" value="1"/>
</dbReference>
<evidence type="ECO:0000256" key="3">
    <source>
        <dbReference type="ARBA" id="ARBA00022763"/>
    </source>
</evidence>
<dbReference type="GO" id="GO:0043139">
    <property type="term" value="F:5'-3' DNA helicase activity"/>
    <property type="evidence" value="ECO:0007669"/>
    <property type="project" value="TreeGrafter"/>
</dbReference>
<dbReference type="Gene3D" id="3.90.320.10">
    <property type="match status" value="1"/>
</dbReference>
<dbReference type="GO" id="GO:0004527">
    <property type="term" value="F:exonuclease activity"/>
    <property type="evidence" value="ECO:0007669"/>
    <property type="project" value="UniProtKB-KW"/>
</dbReference>
<dbReference type="EMBL" id="SLWS01000014">
    <property type="protein sequence ID" value="TCO49708.1"/>
    <property type="molecule type" value="Genomic_DNA"/>
</dbReference>
<keyword evidence="5" id="KW-0347">Helicase</keyword>
<keyword evidence="8" id="KW-0234">DNA repair</keyword>
<dbReference type="GO" id="GO:0005524">
    <property type="term" value="F:ATP binding"/>
    <property type="evidence" value="ECO:0007669"/>
    <property type="project" value="UniProtKB-KW"/>
</dbReference>
<evidence type="ECO:0000313" key="10">
    <source>
        <dbReference type="EMBL" id="TCO49708.1"/>
    </source>
</evidence>
<dbReference type="NCBIfam" id="TIGR03491">
    <property type="entry name" value="TM0106 family RecB-like putative nuclease"/>
    <property type="match status" value="1"/>
</dbReference>
<organism evidence="10 11">
    <name type="scientific">Actinocrispum wychmicini</name>
    <dbReference type="NCBI Taxonomy" id="1213861"/>
    <lineage>
        <taxon>Bacteria</taxon>
        <taxon>Bacillati</taxon>
        <taxon>Actinomycetota</taxon>
        <taxon>Actinomycetes</taxon>
        <taxon>Pseudonocardiales</taxon>
        <taxon>Pseudonocardiaceae</taxon>
        <taxon>Actinocrispum</taxon>
    </lineage>
</organism>
<keyword evidence="1" id="KW-0540">Nuclease</keyword>
<gene>
    <name evidence="10" type="ORF">EV192_11478</name>
</gene>
<protein>
    <recommendedName>
        <fullName evidence="9">AAA+ ATPase domain-containing protein</fullName>
    </recommendedName>
</protein>
<sequence length="1157" mass="124872">MLVTPSGPVVSPGDLVDLLECEHRGVLDRAVAAGLAGAPQPEESQNLLVARHGVAHEQAVLARLQQEHGLFLVQIDLPAPQPEALRKAAGQTRIAVESGAPVIYQAVFYDGKFYGRADFLIRTDNGDYEVYDTKLTRRPKPAAVLQLTAYAAALRDAGYPSGPLMHLILGDDTTHSYRVDDFLPLVRDLQERLSDRLTEPARLPVPLWADERPACATCRFARHCGSGRESARDLSLVANIRSDQRRKLVAAGMATIDDLANATVADRPATMSKATFDGLRAQAGIQVIQDDSRTAEDPVGKVAYEVLSPAVLAELPEPSLGDVFFDMEGDPFALGGEGLEYLFGAVVVADGREAFRPFWAHSRRQEKQAFEAFVDFAIERVTTHPDAHIYHYAPYEVNALKHLAALHGTREDAVDTLLRTGALVDLYAVVRKGLRVSQRSYSIKYLEPLYMPDKRAGDVVNAVSSIEAYEEYLTLLAADDIAEAEGVLDGIREYNEYDCVSTHRLYRFLLQARAEAGIEPFRPDPSEMDVLIDETAEAEAAQRRAERAARIAAVVDPLMAGLPDDPAQATPDERARALLAAAVGYHRRETNPAWWDFFRQVGAPLSDLESDSACCVPVSVRAEDWVMPSGRVRTAKRELVAACDPDRPHPFASGDQVRVLYPGSLTRTAKVVAETAEEIVLAESTKPDELSVDLPVAILPGDPVKPTPKDEAVYTLAERVVAGLPRLPAHPGIDLLRRLPPRGGLPQGEDLVAAVISAVDCLDGSTLAVQGPPGAGKTYLAGRLIAHLIGKGKSVAVTSTSHKAVENVLSSALVAGRAVGVPIPCAKRAKGQPVKDCQWEQPKDNPGLVRWRADQGGGHLVGGTAWTFANAAIRAEPFDVLIIDEAGQFALADALAVSTCARNLVLLGDPQQLPQVVQGTHPAGADASALGHLLGDADVIPSDLGYFMDQTRRMHPNVCEPVSRLSYAGLLHAHPTAAGRRVAGIEPGLYVRMVDHSHSITSSPEEAAAVVDAVRSLVGRMWMDGSHGSALSDADILVVAPYNLQVRIVRRALDQAGFTETRVGTVDRFQGQEAPVVLVTMTSSAVADLPRGLDFLLSRNRLNVALSRAQALALLICSPRLVQADIRDVDQMRLVSGMIGLRAGARPWPDHDRPDGE</sequence>
<keyword evidence="11" id="KW-1185">Reference proteome</keyword>
<keyword evidence="3" id="KW-0227">DNA damage</keyword>
<dbReference type="InterPro" id="IPR027417">
    <property type="entry name" value="P-loop_NTPase"/>
</dbReference>
<accession>A0A4R2IZB1</accession>
<evidence type="ECO:0000313" key="11">
    <source>
        <dbReference type="Proteomes" id="UP000295680"/>
    </source>
</evidence>
<keyword evidence="6" id="KW-0269">Exonuclease</keyword>
<keyword evidence="7" id="KW-0067">ATP-binding</keyword>
<proteinExistence type="predicted"/>
<dbReference type="InterPro" id="IPR038720">
    <property type="entry name" value="YprB_RNase_H-like_dom"/>
</dbReference>
<comment type="caution">
    <text evidence="10">The sequence shown here is derived from an EMBL/GenBank/DDBJ whole genome shotgun (WGS) entry which is preliminary data.</text>
</comment>
<dbReference type="InterPro" id="IPR047187">
    <property type="entry name" value="SF1_C_Upf1"/>
</dbReference>
<dbReference type="SMART" id="SM00382">
    <property type="entry name" value="AAA"/>
    <property type="match status" value="1"/>
</dbReference>
<dbReference type="Pfam" id="PF13087">
    <property type="entry name" value="AAA_12"/>
    <property type="match status" value="1"/>
</dbReference>
<dbReference type="Proteomes" id="UP000295680">
    <property type="component" value="Unassembled WGS sequence"/>
</dbReference>
<evidence type="ECO:0000256" key="4">
    <source>
        <dbReference type="ARBA" id="ARBA00022801"/>
    </source>
</evidence>
<keyword evidence="4" id="KW-0378">Hydrolase</keyword>
<evidence type="ECO:0000256" key="1">
    <source>
        <dbReference type="ARBA" id="ARBA00022722"/>
    </source>
</evidence>
<dbReference type="CDD" id="cd18808">
    <property type="entry name" value="SF1_C_Upf1"/>
    <property type="match status" value="1"/>
</dbReference>
<evidence type="ECO:0000259" key="9">
    <source>
        <dbReference type="SMART" id="SM00382"/>
    </source>
</evidence>
<dbReference type="Pfam" id="PF13604">
    <property type="entry name" value="AAA_30"/>
    <property type="match status" value="1"/>
</dbReference>
<dbReference type="GO" id="GO:0006281">
    <property type="term" value="P:DNA repair"/>
    <property type="evidence" value="ECO:0007669"/>
    <property type="project" value="UniProtKB-KW"/>
</dbReference>
<feature type="domain" description="AAA+ ATPase" evidence="9">
    <location>
        <begin position="763"/>
        <end position="945"/>
    </location>
</feature>
<dbReference type="InterPro" id="IPR019993">
    <property type="entry name" value="RecB_nuclease_TM0106_put"/>
</dbReference>